<dbReference type="RefSeq" id="WP_345096275.1">
    <property type="nucleotide sequence ID" value="NZ_BAABIY010000012.1"/>
</dbReference>
<keyword evidence="3" id="KW-1185">Reference proteome</keyword>
<proteinExistence type="predicted"/>
<dbReference type="Proteomes" id="UP001501525">
    <property type="component" value="Unassembled WGS sequence"/>
</dbReference>
<keyword evidence="1" id="KW-0812">Transmembrane</keyword>
<evidence type="ECO:0000313" key="3">
    <source>
        <dbReference type="Proteomes" id="UP001501525"/>
    </source>
</evidence>
<accession>A0ABP9MET7</accession>
<evidence type="ECO:0008006" key="4">
    <source>
        <dbReference type="Google" id="ProtNLM"/>
    </source>
</evidence>
<keyword evidence="1" id="KW-0472">Membrane</keyword>
<evidence type="ECO:0000256" key="1">
    <source>
        <dbReference type="SAM" id="Phobius"/>
    </source>
</evidence>
<comment type="caution">
    <text evidence="2">The sequence shown here is derived from an EMBL/GenBank/DDBJ whole genome shotgun (WGS) entry which is preliminary data.</text>
</comment>
<gene>
    <name evidence="2" type="ORF">GCM10023260_03580</name>
</gene>
<name>A0ABP9MET7_9HYPH</name>
<protein>
    <recommendedName>
        <fullName evidence="4">Phage holin family protein</fullName>
    </recommendedName>
</protein>
<evidence type="ECO:0000313" key="2">
    <source>
        <dbReference type="EMBL" id="GAA5095550.1"/>
    </source>
</evidence>
<dbReference type="EMBL" id="BAABIY010000012">
    <property type="protein sequence ID" value="GAA5095550.1"/>
    <property type="molecule type" value="Genomic_DNA"/>
</dbReference>
<organism evidence="2 3">
    <name type="scientific">Bartonella acomydis</name>
    <dbReference type="NCBI Taxonomy" id="686234"/>
    <lineage>
        <taxon>Bacteria</taxon>
        <taxon>Pseudomonadati</taxon>
        <taxon>Pseudomonadota</taxon>
        <taxon>Alphaproteobacteria</taxon>
        <taxon>Hyphomicrobiales</taxon>
        <taxon>Bartonellaceae</taxon>
        <taxon>Bartonella</taxon>
    </lineage>
</organism>
<feature type="transmembrane region" description="Helical" evidence="1">
    <location>
        <begin position="28"/>
        <end position="53"/>
    </location>
</feature>
<sequence>MHKFIAPLLNHLIGGGLKSTVKQVRLQAICYGFMGISLFMSLLFLCIIGFIALCFVMKPIAAASVMFIFWLFFAGIAYFMSRILNAYQSYEQQKKSEEQRHRLMTDATVSSLVFLSKRLPFAKLSIPVLGLVSYFLWKKDKKDHLSD</sequence>
<keyword evidence="1" id="KW-1133">Transmembrane helix</keyword>
<feature type="transmembrane region" description="Helical" evidence="1">
    <location>
        <begin position="59"/>
        <end position="80"/>
    </location>
</feature>
<reference evidence="3" key="1">
    <citation type="journal article" date="2019" name="Int. J. Syst. Evol. Microbiol.">
        <title>The Global Catalogue of Microorganisms (GCM) 10K type strain sequencing project: providing services to taxonomists for standard genome sequencing and annotation.</title>
        <authorList>
            <consortium name="The Broad Institute Genomics Platform"/>
            <consortium name="The Broad Institute Genome Sequencing Center for Infectious Disease"/>
            <person name="Wu L."/>
            <person name="Ma J."/>
        </authorList>
    </citation>
    <scope>NUCLEOTIDE SEQUENCE [LARGE SCALE GENOMIC DNA]</scope>
    <source>
        <strain evidence="3">JCM 17706</strain>
    </source>
</reference>